<dbReference type="GO" id="GO:0005085">
    <property type="term" value="F:guanyl-nucleotide exchange factor activity"/>
    <property type="evidence" value="ECO:0007669"/>
    <property type="project" value="InterPro"/>
</dbReference>
<protein>
    <submittedName>
        <fullName evidence="2">Ephexin-1-like protein</fullName>
    </submittedName>
</protein>
<organism evidence="2 3">
    <name type="scientific">Dinothrombium tinctorium</name>
    <dbReference type="NCBI Taxonomy" id="1965070"/>
    <lineage>
        <taxon>Eukaryota</taxon>
        <taxon>Metazoa</taxon>
        <taxon>Ecdysozoa</taxon>
        <taxon>Arthropoda</taxon>
        <taxon>Chelicerata</taxon>
        <taxon>Arachnida</taxon>
        <taxon>Acari</taxon>
        <taxon>Acariformes</taxon>
        <taxon>Trombidiformes</taxon>
        <taxon>Prostigmata</taxon>
        <taxon>Anystina</taxon>
        <taxon>Parasitengona</taxon>
        <taxon>Trombidioidea</taxon>
        <taxon>Trombidiidae</taxon>
        <taxon>Dinothrombium</taxon>
    </lineage>
</organism>
<dbReference type="InterPro" id="IPR047271">
    <property type="entry name" value="Ephexin-like"/>
</dbReference>
<dbReference type="Gene3D" id="1.20.900.10">
    <property type="entry name" value="Dbl homology (DH) domain"/>
    <property type="match status" value="1"/>
</dbReference>
<proteinExistence type="predicted"/>
<dbReference type="PROSITE" id="PS50010">
    <property type="entry name" value="DH_2"/>
    <property type="match status" value="1"/>
</dbReference>
<dbReference type="PANTHER" id="PTHR12845">
    <property type="entry name" value="GUANINE NUCLEOTIDE EXCHANGE FACTOR"/>
    <property type="match status" value="1"/>
</dbReference>
<keyword evidence="3" id="KW-1185">Reference proteome</keyword>
<dbReference type="Proteomes" id="UP000285301">
    <property type="component" value="Unassembled WGS sequence"/>
</dbReference>
<dbReference type="AlphaFoldDB" id="A0A443Q5U6"/>
<evidence type="ECO:0000313" key="2">
    <source>
        <dbReference type="EMBL" id="RWR98358.1"/>
    </source>
</evidence>
<sequence>SESVSDSSGIYSDIELHSNEKTENSIIRDTSTPALGKILWIHVPKVKDSGKISQLSESEIKLQEAMYEVMSSETSYQITLVSEEILSHHEERWNGQILMHDVCDVLKWHYLQKLEKPYLTYCENHLKQEKTLIHLRQSNSMFSDYLKELENDSICQKLSFHSFLILPIQRVTRYVILIEAILSNAHFQSSEMINSCKETLYLAKRLAIRCNEAIKRDRSIIDLKFPKTMPKISLSNDSRELIRKGEAVQFYPTKQIQRHFLDSFNEK</sequence>
<gene>
    <name evidence="2" type="ORF">B4U79_18923</name>
</gene>
<feature type="domain" description="DH" evidence="1">
    <location>
        <begin position="22"/>
        <end position="213"/>
    </location>
</feature>
<name>A0A443Q5U6_9ACAR</name>
<evidence type="ECO:0000313" key="3">
    <source>
        <dbReference type="Proteomes" id="UP000285301"/>
    </source>
</evidence>
<dbReference type="SMART" id="SM00325">
    <property type="entry name" value="RhoGEF"/>
    <property type="match status" value="1"/>
</dbReference>
<evidence type="ECO:0000259" key="1">
    <source>
        <dbReference type="PROSITE" id="PS50010"/>
    </source>
</evidence>
<dbReference type="InterPro" id="IPR035899">
    <property type="entry name" value="DBL_dom_sf"/>
</dbReference>
<feature type="non-terminal residue" evidence="2">
    <location>
        <position position="1"/>
    </location>
</feature>
<dbReference type="Pfam" id="PF00621">
    <property type="entry name" value="RhoGEF"/>
    <property type="match status" value="1"/>
</dbReference>
<accession>A0A443Q5U6</accession>
<reference evidence="2 3" key="1">
    <citation type="journal article" date="2018" name="Gigascience">
        <title>Genomes of trombidid mites reveal novel predicted allergens and laterally-transferred genes associated with secondary metabolism.</title>
        <authorList>
            <person name="Dong X."/>
            <person name="Chaisiri K."/>
            <person name="Xia D."/>
            <person name="Armstrong S.D."/>
            <person name="Fang Y."/>
            <person name="Donnelly M.J."/>
            <person name="Kadowaki T."/>
            <person name="McGarry J.W."/>
            <person name="Darby A.C."/>
            <person name="Makepeace B.L."/>
        </authorList>
    </citation>
    <scope>NUCLEOTIDE SEQUENCE [LARGE SCALE GENOMIC DNA]</scope>
    <source>
        <strain evidence="2">UoL-WK</strain>
    </source>
</reference>
<dbReference type="EMBL" id="NCKU01022636">
    <property type="protein sequence ID" value="RWR98358.1"/>
    <property type="molecule type" value="Genomic_DNA"/>
</dbReference>
<dbReference type="SUPFAM" id="SSF48065">
    <property type="entry name" value="DBL homology domain (DH-domain)"/>
    <property type="match status" value="1"/>
</dbReference>
<dbReference type="PANTHER" id="PTHR12845:SF5">
    <property type="entry name" value="EPHEXIN, ISOFORM D"/>
    <property type="match status" value="1"/>
</dbReference>
<comment type="caution">
    <text evidence="2">The sequence shown here is derived from an EMBL/GenBank/DDBJ whole genome shotgun (WGS) entry which is preliminary data.</text>
</comment>
<dbReference type="STRING" id="1965070.A0A443Q5U6"/>
<dbReference type="InterPro" id="IPR000219">
    <property type="entry name" value="DH_dom"/>
</dbReference>
<dbReference type="OrthoDB" id="6152532at2759"/>
<feature type="non-terminal residue" evidence="2">
    <location>
        <position position="267"/>
    </location>
</feature>